<proteinExistence type="predicted"/>
<name>A0A9P9Y0T8_9HYPO</name>
<gene>
    <name evidence="1" type="ORF">J7T54_003270</name>
</gene>
<comment type="caution">
    <text evidence="1">The sequence shown here is derived from an EMBL/GenBank/DDBJ whole genome shotgun (WGS) entry which is preliminary data.</text>
</comment>
<dbReference type="Proteomes" id="UP001055219">
    <property type="component" value="Unassembled WGS sequence"/>
</dbReference>
<evidence type="ECO:0000313" key="1">
    <source>
        <dbReference type="EMBL" id="KAI6781103.1"/>
    </source>
</evidence>
<evidence type="ECO:0008006" key="3">
    <source>
        <dbReference type="Google" id="ProtNLM"/>
    </source>
</evidence>
<reference evidence="1" key="2">
    <citation type="submission" date="2022-07" db="EMBL/GenBank/DDBJ databases">
        <authorList>
            <person name="Goncalves M.F.M."/>
            <person name="Hilario S."/>
            <person name="Van De Peer Y."/>
            <person name="Esteves A.C."/>
            <person name="Alves A."/>
        </authorList>
    </citation>
    <scope>NUCLEOTIDE SEQUENCE</scope>
    <source>
        <strain evidence="1">MUM 19.33</strain>
    </source>
</reference>
<dbReference type="RefSeq" id="XP_051361959.1">
    <property type="nucleotide sequence ID" value="XM_051506834.1"/>
</dbReference>
<dbReference type="AlphaFoldDB" id="A0A9P9Y0T8"/>
<protein>
    <recommendedName>
        <fullName evidence="3">F-box domain-containing protein</fullName>
    </recommendedName>
</protein>
<accession>A0A9P9Y0T8</accession>
<dbReference type="GeneID" id="75829773"/>
<evidence type="ECO:0000313" key="2">
    <source>
        <dbReference type="Proteomes" id="UP001055219"/>
    </source>
</evidence>
<dbReference type="OrthoDB" id="3766406at2759"/>
<keyword evidence="2" id="KW-1185">Reference proteome</keyword>
<reference evidence="1" key="1">
    <citation type="journal article" date="2021" name="J Fungi (Basel)">
        <title>Genomic and Metabolomic Analyses of the Marine Fungus Emericellopsis cladophorae: Insights into Saltwater Adaptability Mechanisms and Its Biosynthetic Potential.</title>
        <authorList>
            <person name="Goncalves M.F.M."/>
            <person name="Hilario S."/>
            <person name="Van de Peer Y."/>
            <person name="Esteves A.C."/>
            <person name="Alves A."/>
        </authorList>
    </citation>
    <scope>NUCLEOTIDE SEQUENCE</scope>
    <source>
        <strain evidence="1">MUM 19.33</strain>
    </source>
</reference>
<dbReference type="EMBL" id="JAGIXG020000025">
    <property type="protein sequence ID" value="KAI6781103.1"/>
    <property type="molecule type" value="Genomic_DNA"/>
</dbReference>
<sequence>MRHLFGVFSATFGCQYEDAARFQLQPDESFLGAQRLQQPPQGPTQDLTKVFYAKHKPSPTPSKSPDILHLPADFFFLLSDHLDTPSAHALSLTCRAFYNLGLPKTRQKLGDQDKRALLTLLERDSIGDDYYYCQRCNKLHTYRDTYGPQSIEERIDKSQAFICGMRDRFTPMGNAYDLGYHHVRLVMNRHFHGHGGIPIQAICLQHEARRETVSIRCSTAANIIDDELYLRRSYDFVLSNADVPSFRRCTGHRDFRLCEHTPFFRNSSVYHQALPELQRRPRAPTNKDEFVPCTSSPGSCGLCLLDYDVSIVRIDNGAAWKVMIEAYHLLGACRSPDDWKWARFTEKTRPHLFLPNRPNRRGSGYGPGVVKKAWLQAGVAGVVDGTDVHLKRQSI</sequence>
<organism evidence="1 2">
    <name type="scientific">Emericellopsis cladophorae</name>
    <dbReference type="NCBI Taxonomy" id="2686198"/>
    <lineage>
        <taxon>Eukaryota</taxon>
        <taxon>Fungi</taxon>
        <taxon>Dikarya</taxon>
        <taxon>Ascomycota</taxon>
        <taxon>Pezizomycotina</taxon>
        <taxon>Sordariomycetes</taxon>
        <taxon>Hypocreomycetidae</taxon>
        <taxon>Hypocreales</taxon>
        <taxon>Bionectriaceae</taxon>
        <taxon>Emericellopsis</taxon>
    </lineage>
</organism>